<dbReference type="InterPro" id="IPR029063">
    <property type="entry name" value="SAM-dependent_MTases_sf"/>
</dbReference>
<dbReference type="PRINTS" id="PR02008">
    <property type="entry name" value="RCMTFAMILY"/>
</dbReference>
<dbReference type="GO" id="GO:0001510">
    <property type="term" value="P:RNA methylation"/>
    <property type="evidence" value="ECO:0007669"/>
    <property type="project" value="InterPro"/>
</dbReference>
<evidence type="ECO:0000256" key="4">
    <source>
        <dbReference type="ARBA" id="ARBA00022884"/>
    </source>
</evidence>
<feature type="binding site" evidence="5">
    <location>
        <position position="289"/>
    </location>
    <ligand>
        <name>S-adenosyl-L-methionine</name>
        <dbReference type="ChEBI" id="CHEBI:59789"/>
    </ligand>
</feature>
<dbReference type="PANTHER" id="PTHR22807:SF53">
    <property type="entry name" value="RIBOSOMAL RNA SMALL SUBUNIT METHYLTRANSFERASE B-RELATED"/>
    <property type="match status" value="1"/>
</dbReference>
<dbReference type="InterPro" id="IPR049560">
    <property type="entry name" value="MeTrfase_RsmB-F_NOP2_cat"/>
</dbReference>
<evidence type="ECO:0000259" key="6">
    <source>
        <dbReference type="PROSITE" id="PS51686"/>
    </source>
</evidence>
<dbReference type="InterPro" id="IPR023267">
    <property type="entry name" value="RCMT"/>
</dbReference>
<dbReference type="PROSITE" id="PS51686">
    <property type="entry name" value="SAM_MT_RSMB_NOP"/>
    <property type="match status" value="1"/>
</dbReference>
<dbReference type="GO" id="GO:0008173">
    <property type="term" value="F:RNA methyltransferase activity"/>
    <property type="evidence" value="ECO:0007669"/>
    <property type="project" value="InterPro"/>
</dbReference>
<keyword evidence="8" id="KW-1185">Reference proteome</keyword>
<keyword evidence="2 5" id="KW-0808">Transferase</keyword>
<dbReference type="Proteomes" id="UP000611500">
    <property type="component" value="Unassembled WGS sequence"/>
</dbReference>
<dbReference type="Pfam" id="PF22458">
    <property type="entry name" value="RsmF-B_ferredox"/>
    <property type="match status" value="1"/>
</dbReference>
<evidence type="ECO:0000313" key="7">
    <source>
        <dbReference type="EMBL" id="GHG94865.1"/>
    </source>
</evidence>
<dbReference type="Gene3D" id="3.30.70.1170">
    <property type="entry name" value="Sun protein, domain 3"/>
    <property type="match status" value="1"/>
</dbReference>
<proteinExistence type="inferred from homology"/>
<reference evidence="7" key="1">
    <citation type="journal article" date="2014" name="Int. J. Syst. Evol. Microbiol.">
        <title>Complete genome sequence of Corynebacterium casei LMG S-19264T (=DSM 44701T), isolated from a smear-ripened cheese.</title>
        <authorList>
            <consortium name="US DOE Joint Genome Institute (JGI-PGF)"/>
            <person name="Walter F."/>
            <person name="Albersmeier A."/>
            <person name="Kalinowski J."/>
            <person name="Ruckert C."/>
        </authorList>
    </citation>
    <scope>NUCLEOTIDE SEQUENCE</scope>
    <source>
        <strain evidence="7">CGMCC 1.7081</strain>
    </source>
</reference>
<comment type="caution">
    <text evidence="7">The sequence shown here is derived from an EMBL/GenBank/DDBJ whole genome shotgun (WGS) entry which is preliminary data.</text>
</comment>
<reference evidence="7" key="2">
    <citation type="submission" date="2020-09" db="EMBL/GenBank/DDBJ databases">
        <authorList>
            <person name="Sun Q."/>
            <person name="Zhou Y."/>
        </authorList>
    </citation>
    <scope>NUCLEOTIDE SEQUENCE</scope>
    <source>
        <strain evidence="7">CGMCC 1.7081</strain>
    </source>
</reference>
<accession>A0A8J3H9K4</accession>
<dbReference type="RefSeq" id="WP_028094250.1">
    <property type="nucleotide sequence ID" value="NZ_BNAP01000013.1"/>
</dbReference>
<name>A0A8J3H9K4_9RHOB</name>
<feature type="binding site" evidence="5">
    <location>
        <position position="249"/>
    </location>
    <ligand>
        <name>S-adenosyl-L-methionine</name>
        <dbReference type="ChEBI" id="CHEBI:59789"/>
    </ligand>
</feature>
<dbReference type="SUPFAM" id="SSF53335">
    <property type="entry name" value="S-adenosyl-L-methionine-dependent methyltransferases"/>
    <property type="match status" value="1"/>
</dbReference>
<dbReference type="AlphaFoldDB" id="A0A8J3H9K4"/>
<evidence type="ECO:0000256" key="3">
    <source>
        <dbReference type="ARBA" id="ARBA00022691"/>
    </source>
</evidence>
<evidence type="ECO:0000313" key="8">
    <source>
        <dbReference type="Proteomes" id="UP000611500"/>
    </source>
</evidence>
<keyword evidence="3 5" id="KW-0949">S-adenosyl-L-methionine</keyword>
<keyword evidence="1 5" id="KW-0489">Methyltransferase</keyword>
<dbReference type="EMBL" id="BNAP01000013">
    <property type="protein sequence ID" value="GHG94865.1"/>
    <property type="molecule type" value="Genomic_DNA"/>
</dbReference>
<feature type="binding site" evidence="5">
    <location>
        <position position="273"/>
    </location>
    <ligand>
        <name>S-adenosyl-L-methionine</name>
        <dbReference type="ChEBI" id="CHEBI:59789"/>
    </ligand>
</feature>
<feature type="domain" description="SAM-dependent MTase RsmB/NOP-type" evidence="6">
    <location>
        <begin position="136"/>
        <end position="388"/>
    </location>
</feature>
<organism evidence="7 8">
    <name type="scientific">Pseudodonghicola xiamenensis</name>
    <dbReference type="NCBI Taxonomy" id="337702"/>
    <lineage>
        <taxon>Bacteria</taxon>
        <taxon>Pseudomonadati</taxon>
        <taxon>Pseudomonadota</taxon>
        <taxon>Alphaproteobacteria</taxon>
        <taxon>Rhodobacterales</taxon>
        <taxon>Paracoccaceae</taxon>
        <taxon>Pseudodonghicola</taxon>
    </lineage>
</organism>
<dbReference type="InterPro" id="IPR001678">
    <property type="entry name" value="MeTrfase_RsmB-F_NOP2_dom"/>
</dbReference>
<dbReference type="Gene3D" id="3.40.50.150">
    <property type="entry name" value="Vaccinia Virus protein VP39"/>
    <property type="match status" value="1"/>
</dbReference>
<evidence type="ECO:0000256" key="2">
    <source>
        <dbReference type="ARBA" id="ARBA00022679"/>
    </source>
</evidence>
<protein>
    <submittedName>
        <fullName evidence="7">SAM-dependent methyltransferase</fullName>
    </submittedName>
</protein>
<comment type="similarity">
    <text evidence="5">Belongs to the class I-like SAM-binding methyltransferase superfamily. RsmB/NOP family.</text>
</comment>
<keyword evidence="4 5" id="KW-0694">RNA-binding</keyword>
<dbReference type="PANTHER" id="PTHR22807">
    <property type="entry name" value="NOP2 YEAST -RELATED NOL1/NOP2/FMU SUN DOMAIN-CONTAINING"/>
    <property type="match status" value="1"/>
</dbReference>
<gene>
    <name evidence="7" type="ORF">GCM10010961_28200</name>
</gene>
<dbReference type="Pfam" id="PF01189">
    <property type="entry name" value="Methyltr_RsmB-F"/>
    <property type="match status" value="1"/>
</dbReference>
<evidence type="ECO:0000256" key="1">
    <source>
        <dbReference type="ARBA" id="ARBA00022603"/>
    </source>
</evidence>
<dbReference type="GO" id="GO:0003723">
    <property type="term" value="F:RNA binding"/>
    <property type="evidence" value="ECO:0007669"/>
    <property type="project" value="UniProtKB-UniRule"/>
</dbReference>
<sequence>MTPAARVAAAIEILDAIRAGSAAEQALTGWARRSRFAGSKDRAAVRDHVFDALRARRSLAALGGAETGRGLMLGLCRRDGIDPGTLFTGEGHAPAPLSTEELAVGRAPAPGPEAMDIPDWLWPVFSESLGERAEAAARVLQSRAPVHLRVNLAKASRQDAIAALAADGVTCVPHPAAETALEVIEGARAIRNSAAYLDGRVELQDAASQAVVAALPLRDGMRVLDYCAGGGGKTLALGARARLSLFAHDAAPRRMRDLPARADRAGLRVTLLDGDEVGRKAPYDLVLCDVPCSGSGSWRRAPEGKWLLTPEGLDQLNATQDQILDRAAGLVAPQGMLAYATCSQLDRENGERIDAFLARHPGWRCDWRRSWPVEGGTDGFFAAHLTRD</sequence>
<feature type="active site" description="Nucleophile" evidence="5">
    <location>
        <position position="342"/>
    </location>
</feature>
<dbReference type="InterPro" id="IPR054728">
    <property type="entry name" value="RsmB-like_ferredoxin"/>
</dbReference>
<comment type="caution">
    <text evidence="5">Lacks conserved residue(s) required for the propagation of feature annotation.</text>
</comment>
<evidence type="ECO:0000256" key="5">
    <source>
        <dbReference type="PROSITE-ProRule" id="PRU01023"/>
    </source>
</evidence>